<dbReference type="GO" id="GO:0010181">
    <property type="term" value="F:FMN binding"/>
    <property type="evidence" value="ECO:0007669"/>
    <property type="project" value="TreeGrafter"/>
</dbReference>
<dbReference type="STRING" id="1850246.LPB138_08610"/>
<dbReference type="OrthoDB" id="9812295at2"/>
<sequence>MSKSINIVGICGSASRNSANLTILKWIAELNKSDFNLEIVDDLTELPHFKTELTDKNVPEQIVDFRNKIENADGIIICTPEYVFSIPSGLKNMIEWCVSTTVFSDKPIGLITASTSGKKGHEELKLIMETIQTKFTNETTLLIQGIKGKVNTNGEISDNKTETELKKFIESFEKLIRKPAGNNV</sequence>
<evidence type="ECO:0000313" key="3">
    <source>
        <dbReference type="Proteomes" id="UP000176050"/>
    </source>
</evidence>
<feature type="domain" description="NADPH-dependent FMN reductase-like" evidence="1">
    <location>
        <begin position="6"/>
        <end position="137"/>
    </location>
</feature>
<accession>A0A1D8P847</accession>
<dbReference type="Gene3D" id="3.40.50.360">
    <property type="match status" value="1"/>
</dbReference>
<dbReference type="EMBL" id="CP017478">
    <property type="protein sequence ID" value="AOW20735.1"/>
    <property type="molecule type" value="Genomic_DNA"/>
</dbReference>
<dbReference type="KEGG" id="lul:LPB138_08610"/>
<dbReference type="PANTHER" id="PTHR30543">
    <property type="entry name" value="CHROMATE REDUCTASE"/>
    <property type="match status" value="1"/>
</dbReference>
<organism evidence="2 3">
    <name type="scientific">Urechidicola croceus</name>
    <dbReference type="NCBI Taxonomy" id="1850246"/>
    <lineage>
        <taxon>Bacteria</taxon>
        <taxon>Pseudomonadati</taxon>
        <taxon>Bacteroidota</taxon>
        <taxon>Flavobacteriia</taxon>
        <taxon>Flavobacteriales</taxon>
        <taxon>Flavobacteriaceae</taxon>
        <taxon>Urechidicola</taxon>
    </lineage>
</organism>
<gene>
    <name evidence="2" type="ORF">LPB138_08610</name>
</gene>
<evidence type="ECO:0000313" key="2">
    <source>
        <dbReference type="EMBL" id="AOW20735.1"/>
    </source>
</evidence>
<dbReference type="InterPro" id="IPR029039">
    <property type="entry name" value="Flavoprotein-like_sf"/>
</dbReference>
<dbReference type="Proteomes" id="UP000176050">
    <property type="component" value="Chromosome"/>
</dbReference>
<reference evidence="2 3" key="1">
    <citation type="submission" date="2016-10" db="EMBL/GenBank/DDBJ databases">
        <title>Lutibacter sp. LPB0138, isolated from marine gastropod.</title>
        <authorList>
            <person name="Kim E."/>
            <person name="Yi H."/>
        </authorList>
    </citation>
    <scope>NUCLEOTIDE SEQUENCE [LARGE SCALE GENOMIC DNA]</scope>
    <source>
        <strain evidence="2 3">LPB0138</strain>
    </source>
</reference>
<evidence type="ECO:0000259" key="1">
    <source>
        <dbReference type="Pfam" id="PF03358"/>
    </source>
</evidence>
<dbReference type="GO" id="GO:0016491">
    <property type="term" value="F:oxidoreductase activity"/>
    <property type="evidence" value="ECO:0007669"/>
    <property type="project" value="InterPro"/>
</dbReference>
<keyword evidence="3" id="KW-1185">Reference proteome</keyword>
<dbReference type="InterPro" id="IPR050712">
    <property type="entry name" value="NAD(P)H-dep_reductase"/>
</dbReference>
<protein>
    <submittedName>
        <fullName evidence="2">FMN reductase</fullName>
    </submittedName>
</protein>
<dbReference type="Pfam" id="PF03358">
    <property type="entry name" value="FMN_red"/>
    <property type="match status" value="1"/>
</dbReference>
<dbReference type="AlphaFoldDB" id="A0A1D8P847"/>
<dbReference type="PANTHER" id="PTHR30543:SF21">
    <property type="entry name" value="NAD(P)H-DEPENDENT FMN REDUCTASE LOT6"/>
    <property type="match status" value="1"/>
</dbReference>
<name>A0A1D8P847_9FLAO</name>
<dbReference type="InterPro" id="IPR005025">
    <property type="entry name" value="FMN_Rdtase-like_dom"/>
</dbReference>
<dbReference type="RefSeq" id="WP_070236903.1">
    <property type="nucleotide sequence ID" value="NZ_CP017478.1"/>
</dbReference>
<proteinExistence type="predicted"/>
<dbReference type="SUPFAM" id="SSF52218">
    <property type="entry name" value="Flavoproteins"/>
    <property type="match status" value="1"/>
</dbReference>
<dbReference type="GO" id="GO:0005829">
    <property type="term" value="C:cytosol"/>
    <property type="evidence" value="ECO:0007669"/>
    <property type="project" value="TreeGrafter"/>
</dbReference>